<keyword evidence="3" id="KW-1185">Reference proteome</keyword>
<gene>
    <name evidence="2" type="ORF">TESG_08399</name>
</gene>
<proteinExistence type="predicted"/>
<reference evidence="3" key="1">
    <citation type="journal article" date="2012" name="MBio">
        <title>Comparative genome analysis of Trichophyton rubrum and related dermatophytes reveals candidate genes involved in infection.</title>
        <authorList>
            <person name="Martinez D.A."/>
            <person name="Oliver B.G."/>
            <person name="Graeser Y."/>
            <person name="Goldberg J.M."/>
            <person name="Li W."/>
            <person name="Martinez-Rossi N.M."/>
            <person name="Monod M."/>
            <person name="Shelest E."/>
            <person name="Barton R.C."/>
            <person name="Birch E."/>
            <person name="Brakhage A.A."/>
            <person name="Chen Z."/>
            <person name="Gurr S.J."/>
            <person name="Heiman D."/>
            <person name="Heitman J."/>
            <person name="Kosti I."/>
            <person name="Rossi A."/>
            <person name="Saif S."/>
            <person name="Samalova M."/>
            <person name="Saunders C.W."/>
            <person name="Shea T."/>
            <person name="Summerbell R.C."/>
            <person name="Xu J."/>
            <person name="Young S."/>
            <person name="Zeng Q."/>
            <person name="Birren B.W."/>
            <person name="Cuomo C.A."/>
            <person name="White T.C."/>
        </authorList>
    </citation>
    <scope>NUCLEOTIDE SEQUENCE [LARGE SCALE GENOMIC DNA]</scope>
    <source>
        <strain evidence="3">CBS 112818</strain>
    </source>
</reference>
<dbReference type="HOGENOM" id="CLU_1284100_0_0_1"/>
<evidence type="ECO:0000256" key="1">
    <source>
        <dbReference type="SAM" id="MobiDB-lite"/>
    </source>
</evidence>
<protein>
    <submittedName>
        <fullName evidence="2">Uncharacterized protein</fullName>
    </submittedName>
</protein>
<feature type="compositionally biased region" description="Basic and acidic residues" evidence="1">
    <location>
        <begin position="65"/>
        <end position="74"/>
    </location>
</feature>
<organism evidence="2 3">
    <name type="scientific">Trichophyton tonsurans (strain CBS 112818)</name>
    <name type="common">Scalp ringworm fungus</name>
    <dbReference type="NCBI Taxonomy" id="647933"/>
    <lineage>
        <taxon>Eukaryota</taxon>
        <taxon>Fungi</taxon>
        <taxon>Dikarya</taxon>
        <taxon>Ascomycota</taxon>
        <taxon>Pezizomycotina</taxon>
        <taxon>Eurotiomycetes</taxon>
        <taxon>Eurotiomycetidae</taxon>
        <taxon>Onygenales</taxon>
        <taxon>Arthrodermataceae</taxon>
        <taxon>Trichophyton</taxon>
    </lineage>
</organism>
<accession>F2RWG1</accession>
<dbReference type="Proteomes" id="UP000009172">
    <property type="component" value="Unassembled WGS sequence"/>
</dbReference>
<evidence type="ECO:0000313" key="3">
    <source>
        <dbReference type="Proteomes" id="UP000009172"/>
    </source>
</evidence>
<sequence>MRLVKIEDSPLKDKRKRELKIESILRITPRKAIRDFGSPEDQSNLSNIAEDKLKDVEKDCPVPIALDKEEEHKGIPKSAISGAGDASSFDKKGDKEFGNLKSYPIKDNFKENLKVEDKEAARISANYRLLDLDPKEDHKIDKKTHENKEFKDKIPELARIFLDNIGVKGPKTTYDNKEVIPRIRQYDSGVWTKTKNAYNVGKREYRAILKALKKF</sequence>
<feature type="region of interest" description="Disordered" evidence="1">
    <location>
        <begin position="65"/>
        <end position="91"/>
    </location>
</feature>
<name>F2RWG1_TRIT1</name>
<dbReference type="AlphaFoldDB" id="F2RWG1"/>
<evidence type="ECO:0000313" key="2">
    <source>
        <dbReference type="EMBL" id="EGD95635.1"/>
    </source>
</evidence>
<dbReference type="EMBL" id="GG698489">
    <property type="protein sequence ID" value="EGD95635.1"/>
    <property type="molecule type" value="Genomic_DNA"/>
</dbReference>